<dbReference type="STRING" id="1429867.A0A0G4PDT7"/>
<dbReference type="InterPro" id="IPR007011">
    <property type="entry name" value="LEA_SMP_dom"/>
</dbReference>
<dbReference type="Pfam" id="PF04927">
    <property type="entry name" value="SMP"/>
    <property type="match status" value="1"/>
</dbReference>
<evidence type="ECO:0000313" key="3">
    <source>
        <dbReference type="EMBL" id="CRL24462.1"/>
    </source>
</evidence>
<reference evidence="3 4" key="1">
    <citation type="journal article" date="2014" name="Nat. Commun.">
        <title>Multiple recent horizontal transfers of a large genomic region in cheese making fungi.</title>
        <authorList>
            <person name="Cheeseman K."/>
            <person name="Ropars J."/>
            <person name="Renault P."/>
            <person name="Dupont J."/>
            <person name="Gouzy J."/>
            <person name="Branca A."/>
            <person name="Abraham A.L."/>
            <person name="Ceppi M."/>
            <person name="Conseiller E."/>
            <person name="Debuchy R."/>
            <person name="Malagnac F."/>
            <person name="Goarin A."/>
            <person name="Silar P."/>
            <person name="Lacoste S."/>
            <person name="Sallet E."/>
            <person name="Bensimon A."/>
            <person name="Giraud T."/>
            <person name="Brygoo Y."/>
        </authorList>
    </citation>
    <scope>NUCLEOTIDE SEQUENCE [LARGE SCALE GENOMIC DNA]</scope>
    <source>
        <strain evidence="4">FM 013</strain>
    </source>
</reference>
<dbReference type="AlphaFoldDB" id="A0A0G4PDT7"/>
<evidence type="ECO:0000313" key="4">
    <source>
        <dbReference type="Proteomes" id="UP000053732"/>
    </source>
</evidence>
<feature type="region of interest" description="Disordered" evidence="1">
    <location>
        <begin position="149"/>
        <end position="189"/>
    </location>
</feature>
<feature type="domain" description="SMP" evidence="2">
    <location>
        <begin position="141"/>
        <end position="176"/>
    </location>
</feature>
<keyword evidence="4" id="KW-1185">Reference proteome</keyword>
<gene>
    <name evidence="3" type="ORF">PCAMFM013_S012g000071</name>
</gene>
<accession>A0A0G4PDT7</accession>
<evidence type="ECO:0000259" key="2">
    <source>
        <dbReference type="Pfam" id="PF04927"/>
    </source>
</evidence>
<dbReference type="EMBL" id="HG793145">
    <property type="protein sequence ID" value="CRL24462.1"/>
    <property type="molecule type" value="Genomic_DNA"/>
</dbReference>
<proteinExistence type="predicted"/>
<protein>
    <submittedName>
        <fullName evidence="3">Str. FM013</fullName>
    </submittedName>
</protein>
<feature type="region of interest" description="Disordered" evidence="1">
    <location>
        <begin position="47"/>
        <end position="66"/>
    </location>
</feature>
<sequence length="189" mass="20074">MIKRNSTKHVMNQRQVMSFDLPTVAEIQLAAERGQRITQDDVSAISQGESALTGRGPSRGGPAATAQSLSMRQMNFENKVAEVSRKPSSAISLEDAEEIQATEGRAFNQPPGVGYISAQVRSIADSNDALGLTAAADVPAYITKDDARDAQHAEATVYGGQNPRGGMAAQMQSAADKIDNARRGSYGSY</sequence>
<name>A0A0G4PDT7_PENC3</name>
<dbReference type="Proteomes" id="UP000053732">
    <property type="component" value="Unassembled WGS sequence"/>
</dbReference>
<evidence type="ECO:0000256" key="1">
    <source>
        <dbReference type="SAM" id="MobiDB-lite"/>
    </source>
</evidence>
<organism evidence="3 4">
    <name type="scientific">Penicillium camemberti (strain FM 013)</name>
    <dbReference type="NCBI Taxonomy" id="1429867"/>
    <lineage>
        <taxon>Eukaryota</taxon>
        <taxon>Fungi</taxon>
        <taxon>Dikarya</taxon>
        <taxon>Ascomycota</taxon>
        <taxon>Pezizomycotina</taxon>
        <taxon>Eurotiomycetes</taxon>
        <taxon>Eurotiomycetidae</taxon>
        <taxon>Eurotiales</taxon>
        <taxon>Aspergillaceae</taxon>
        <taxon>Penicillium</taxon>
    </lineage>
</organism>